<protein>
    <recommendedName>
        <fullName evidence="1">diguanylate cyclase</fullName>
        <ecNumber evidence="1">2.7.7.65</ecNumber>
    </recommendedName>
</protein>
<comment type="caution">
    <text evidence="4">The sequence shown here is derived from an EMBL/GenBank/DDBJ whole genome shotgun (WGS) entry which is preliminary data.</text>
</comment>
<evidence type="ECO:0000313" key="5">
    <source>
        <dbReference type="Proteomes" id="UP001620460"/>
    </source>
</evidence>
<name>A0ABW8JXW7_9GAMM</name>
<dbReference type="InterPro" id="IPR050469">
    <property type="entry name" value="Diguanylate_Cyclase"/>
</dbReference>
<organism evidence="4 5">
    <name type="scientific">Dyella ginsengisoli</name>
    <dbReference type="NCBI Taxonomy" id="363848"/>
    <lineage>
        <taxon>Bacteria</taxon>
        <taxon>Pseudomonadati</taxon>
        <taxon>Pseudomonadota</taxon>
        <taxon>Gammaproteobacteria</taxon>
        <taxon>Lysobacterales</taxon>
        <taxon>Rhodanobacteraceae</taxon>
        <taxon>Dyella</taxon>
    </lineage>
</organism>
<evidence type="ECO:0000313" key="4">
    <source>
        <dbReference type="EMBL" id="MFK2905997.1"/>
    </source>
</evidence>
<dbReference type="PANTHER" id="PTHR45138:SF9">
    <property type="entry name" value="DIGUANYLATE CYCLASE DGCM-RELATED"/>
    <property type="match status" value="1"/>
</dbReference>
<dbReference type="Proteomes" id="UP001620460">
    <property type="component" value="Unassembled WGS sequence"/>
</dbReference>
<dbReference type="Gene3D" id="3.30.70.270">
    <property type="match status" value="1"/>
</dbReference>
<dbReference type="EC" id="2.7.7.65" evidence="1"/>
<dbReference type="Pfam" id="PF00990">
    <property type="entry name" value="GGDEF"/>
    <property type="match status" value="1"/>
</dbReference>
<comment type="catalytic activity">
    <reaction evidence="2">
        <text>2 GTP = 3',3'-c-di-GMP + 2 diphosphate</text>
        <dbReference type="Rhea" id="RHEA:24898"/>
        <dbReference type="ChEBI" id="CHEBI:33019"/>
        <dbReference type="ChEBI" id="CHEBI:37565"/>
        <dbReference type="ChEBI" id="CHEBI:58805"/>
        <dbReference type="EC" id="2.7.7.65"/>
    </reaction>
</comment>
<dbReference type="NCBIfam" id="TIGR00254">
    <property type="entry name" value="GGDEF"/>
    <property type="match status" value="1"/>
</dbReference>
<dbReference type="InterPro" id="IPR029787">
    <property type="entry name" value="Nucleotide_cyclase"/>
</dbReference>
<dbReference type="SMART" id="SM00267">
    <property type="entry name" value="GGDEF"/>
    <property type="match status" value="1"/>
</dbReference>
<dbReference type="SUPFAM" id="SSF55781">
    <property type="entry name" value="GAF domain-like"/>
    <property type="match status" value="1"/>
</dbReference>
<dbReference type="RefSeq" id="WP_404635932.1">
    <property type="nucleotide sequence ID" value="NZ_JADIKM010000006.1"/>
</dbReference>
<dbReference type="CDD" id="cd01949">
    <property type="entry name" value="GGDEF"/>
    <property type="match status" value="1"/>
</dbReference>
<gene>
    <name evidence="4" type="ORF">ISP17_18705</name>
</gene>
<dbReference type="SUPFAM" id="SSF55073">
    <property type="entry name" value="Nucleotide cyclase"/>
    <property type="match status" value="1"/>
</dbReference>
<dbReference type="PROSITE" id="PS50887">
    <property type="entry name" value="GGDEF"/>
    <property type="match status" value="1"/>
</dbReference>
<dbReference type="EMBL" id="JADIKM010000006">
    <property type="protein sequence ID" value="MFK2905997.1"/>
    <property type="molecule type" value="Genomic_DNA"/>
</dbReference>
<evidence type="ECO:0000256" key="1">
    <source>
        <dbReference type="ARBA" id="ARBA00012528"/>
    </source>
</evidence>
<feature type="domain" description="GGDEF" evidence="3">
    <location>
        <begin position="214"/>
        <end position="343"/>
    </location>
</feature>
<evidence type="ECO:0000259" key="3">
    <source>
        <dbReference type="PROSITE" id="PS50887"/>
    </source>
</evidence>
<proteinExistence type="predicted"/>
<evidence type="ECO:0000256" key="2">
    <source>
        <dbReference type="ARBA" id="ARBA00034247"/>
    </source>
</evidence>
<accession>A0ABW8JXW7</accession>
<reference evidence="4 5" key="1">
    <citation type="submission" date="2020-10" db="EMBL/GenBank/DDBJ databases">
        <title>Phylogeny of dyella-like bacteria.</title>
        <authorList>
            <person name="Fu J."/>
        </authorList>
    </citation>
    <scope>NUCLEOTIDE SEQUENCE [LARGE SCALE GENOMIC DNA]</scope>
    <source>
        <strain evidence="4 5">Gsoil3046</strain>
    </source>
</reference>
<dbReference type="InterPro" id="IPR000160">
    <property type="entry name" value="GGDEF_dom"/>
</dbReference>
<dbReference type="PANTHER" id="PTHR45138">
    <property type="entry name" value="REGULATORY COMPONENTS OF SENSORY TRANSDUCTION SYSTEM"/>
    <property type="match status" value="1"/>
</dbReference>
<sequence>MSTETAHAADTLPPLFAELAAWAGNDGSPQLRVLDSVAQFTHHRDIDALDHSLTLSLAELADADVVTLYKRDGERGARSDPDERLVRCARAANGRYGVTSLPQAADTASEALLRQGERDGGCVRLRDGNHGMLVPIRREGRVIGALMLEGEHPMQHLRPLVEGFARIYANYIALLDESERDKLTSLYNRRTFERHMQQRPHVSTGRPDPRGLPARRWLAILDIDHFKRINDSWGHLYGDEVILVIAQQMRASFRQGDGLFRFGGEEFLVLLEAADESSAGTALERFRQRVQDHVFPQVGQVTVSVGYAAVGEQDYPATVLDRADKALYFAKNHGRNRVCNYETLRAQGALEEGMAPGSVDLF</sequence>
<dbReference type="InterPro" id="IPR043128">
    <property type="entry name" value="Rev_trsase/Diguanyl_cyclase"/>
</dbReference>
<keyword evidence="5" id="KW-1185">Reference proteome</keyword>